<dbReference type="EMBL" id="CACRSK010000002">
    <property type="protein sequence ID" value="VYS90309.1"/>
    <property type="molecule type" value="Genomic_DNA"/>
</dbReference>
<keyword evidence="1" id="KW-0812">Transmembrane</keyword>
<keyword evidence="1" id="KW-1133">Transmembrane helix</keyword>
<name>A0A6N2SBD1_9BACT</name>
<evidence type="ECO:0000313" key="2">
    <source>
        <dbReference type="EMBL" id="VYS90309.1"/>
    </source>
</evidence>
<feature type="transmembrane region" description="Helical" evidence="1">
    <location>
        <begin position="74"/>
        <end position="93"/>
    </location>
</feature>
<accession>A0A6N2SBD1</accession>
<proteinExistence type="predicted"/>
<organism evidence="2">
    <name type="scientific">Campylobacter ureolyticus</name>
    <dbReference type="NCBI Taxonomy" id="827"/>
    <lineage>
        <taxon>Bacteria</taxon>
        <taxon>Pseudomonadati</taxon>
        <taxon>Campylobacterota</taxon>
        <taxon>Epsilonproteobacteria</taxon>
        <taxon>Campylobacterales</taxon>
        <taxon>Campylobacteraceae</taxon>
        <taxon>Campylobacter</taxon>
    </lineage>
</organism>
<gene>
    <name evidence="2" type="ORF">CULFYP111_00821</name>
</gene>
<evidence type="ECO:0000256" key="1">
    <source>
        <dbReference type="SAM" id="Phobius"/>
    </source>
</evidence>
<reference evidence="2" key="1">
    <citation type="submission" date="2019-11" db="EMBL/GenBank/DDBJ databases">
        <authorList>
            <person name="Feng L."/>
        </authorList>
    </citation>
    <scope>NUCLEOTIDE SEQUENCE</scope>
    <source>
        <strain evidence="2">CUreolyticusLFYP111</strain>
    </source>
</reference>
<sequence>MKSKSFICLTNIWLTNTSSKSKKQPQGLTFRWYLQHLNSDGFKQNLTTHSQIEKLHKHWLKVAKTALTSDFSPVFTKCIGVLLIAFIFTGCGIKPDPVYKEVLTPIRCQAKMPVKPVNDGSFEAHKNKMVYYLRCESTLKYCLGLTPLKGD</sequence>
<dbReference type="AlphaFoldDB" id="A0A6N2SBD1"/>
<keyword evidence="1" id="KW-0472">Membrane</keyword>
<protein>
    <submittedName>
        <fullName evidence="2">Uncharacterized protein</fullName>
    </submittedName>
</protein>